<accession>A0A9J5XGC3</accession>
<organism evidence="1 2">
    <name type="scientific">Solanum commersonii</name>
    <name type="common">Commerson's wild potato</name>
    <name type="synonym">Commerson's nightshade</name>
    <dbReference type="NCBI Taxonomy" id="4109"/>
    <lineage>
        <taxon>Eukaryota</taxon>
        <taxon>Viridiplantae</taxon>
        <taxon>Streptophyta</taxon>
        <taxon>Embryophyta</taxon>
        <taxon>Tracheophyta</taxon>
        <taxon>Spermatophyta</taxon>
        <taxon>Magnoliopsida</taxon>
        <taxon>eudicotyledons</taxon>
        <taxon>Gunneridae</taxon>
        <taxon>Pentapetalae</taxon>
        <taxon>asterids</taxon>
        <taxon>lamiids</taxon>
        <taxon>Solanales</taxon>
        <taxon>Solanaceae</taxon>
        <taxon>Solanoideae</taxon>
        <taxon>Solaneae</taxon>
        <taxon>Solanum</taxon>
    </lineage>
</organism>
<comment type="caution">
    <text evidence="1">The sequence shown here is derived from an EMBL/GenBank/DDBJ whole genome shotgun (WGS) entry which is preliminary data.</text>
</comment>
<sequence>MYDCDVNFPSPKKLKPSSFNFSIPLPEESPSTPVCGAGEMGESITHHTEVMASPVPQFGEVLPCSPMLVLCGEKSLNSEALSIVKPSGDLPTEEL</sequence>
<gene>
    <name evidence="1" type="ORF">H5410_047148</name>
</gene>
<dbReference type="AlphaFoldDB" id="A0A9J5XGC3"/>
<evidence type="ECO:0000313" key="1">
    <source>
        <dbReference type="EMBL" id="KAG5586714.1"/>
    </source>
</evidence>
<evidence type="ECO:0000313" key="2">
    <source>
        <dbReference type="Proteomes" id="UP000824120"/>
    </source>
</evidence>
<reference evidence="1 2" key="1">
    <citation type="submission" date="2020-09" db="EMBL/GenBank/DDBJ databases">
        <title>De no assembly of potato wild relative species, Solanum commersonii.</title>
        <authorList>
            <person name="Cho K."/>
        </authorList>
    </citation>
    <scope>NUCLEOTIDE SEQUENCE [LARGE SCALE GENOMIC DNA]</scope>
    <source>
        <strain evidence="1">LZ3.2</strain>
        <tissue evidence="1">Leaf</tissue>
    </source>
</reference>
<name>A0A9J5XGC3_SOLCO</name>
<keyword evidence="2" id="KW-1185">Reference proteome</keyword>
<proteinExistence type="predicted"/>
<protein>
    <submittedName>
        <fullName evidence="1">Uncharacterized protein</fullName>
    </submittedName>
</protein>
<dbReference type="Proteomes" id="UP000824120">
    <property type="component" value="Chromosome 9"/>
</dbReference>
<dbReference type="EMBL" id="JACXVP010000009">
    <property type="protein sequence ID" value="KAG5586714.1"/>
    <property type="molecule type" value="Genomic_DNA"/>
</dbReference>